<dbReference type="InterPro" id="IPR002938">
    <property type="entry name" value="FAD-bd"/>
</dbReference>
<dbReference type="SUPFAM" id="SSF51905">
    <property type="entry name" value="FAD/NAD(P)-binding domain"/>
    <property type="match status" value="1"/>
</dbReference>
<feature type="domain" description="FAD-binding" evidence="2">
    <location>
        <begin position="31"/>
        <end position="343"/>
    </location>
</feature>
<dbReference type="STRING" id="504797.SAMN05421678_11699"/>
<dbReference type="GO" id="GO:0071949">
    <property type="term" value="F:FAD binding"/>
    <property type="evidence" value="ECO:0007669"/>
    <property type="project" value="InterPro"/>
</dbReference>
<dbReference type="OrthoDB" id="3212532at2"/>
<dbReference type="PRINTS" id="PR00420">
    <property type="entry name" value="RNGMNOXGNASE"/>
</dbReference>
<dbReference type="EMBL" id="FOOI01000016">
    <property type="protein sequence ID" value="SFH37041.1"/>
    <property type="molecule type" value="Genomic_DNA"/>
</dbReference>
<dbReference type="Proteomes" id="UP000533017">
    <property type="component" value="Unassembled WGS sequence"/>
</dbReference>
<evidence type="ECO:0000313" key="3">
    <source>
        <dbReference type="EMBL" id="NYH81987.1"/>
    </source>
</evidence>
<evidence type="ECO:0000313" key="4">
    <source>
        <dbReference type="EMBL" id="SFH37041.1"/>
    </source>
</evidence>
<reference evidence="4 5" key="1">
    <citation type="submission" date="2016-10" db="EMBL/GenBank/DDBJ databases">
        <authorList>
            <person name="de Groot N.N."/>
        </authorList>
    </citation>
    <scope>NUCLEOTIDE SEQUENCE [LARGE SCALE GENOMIC DNA]</scope>
    <source>
        <strain evidence="4 5">CPCC 202808</strain>
    </source>
</reference>
<protein>
    <submittedName>
        <fullName evidence="3 4">2-polyprenyl-6-methoxyphenol hydroxylase</fullName>
    </submittedName>
</protein>
<proteinExistence type="predicted"/>
<name>A0A1I2ZIV5_9ACTN</name>
<dbReference type="Gene3D" id="3.30.9.10">
    <property type="entry name" value="D-Amino Acid Oxidase, subunit A, domain 2"/>
    <property type="match status" value="1"/>
</dbReference>
<keyword evidence="6" id="KW-1185">Reference proteome</keyword>
<dbReference type="PANTHER" id="PTHR46865:SF2">
    <property type="entry name" value="MONOOXYGENASE"/>
    <property type="match status" value="1"/>
</dbReference>
<evidence type="ECO:0000259" key="2">
    <source>
        <dbReference type="Pfam" id="PF01494"/>
    </source>
</evidence>
<evidence type="ECO:0000313" key="5">
    <source>
        <dbReference type="Proteomes" id="UP000199052"/>
    </source>
</evidence>
<dbReference type="Gene3D" id="3.50.50.60">
    <property type="entry name" value="FAD/NAD(P)-binding domain"/>
    <property type="match status" value="1"/>
</dbReference>
<evidence type="ECO:0000256" key="1">
    <source>
        <dbReference type="SAM" id="MobiDB-lite"/>
    </source>
</evidence>
<dbReference type="AlphaFoldDB" id="A0A1I2ZIV5"/>
<accession>A0A1I2ZIV5</accession>
<dbReference type="InterPro" id="IPR051704">
    <property type="entry name" value="FAD_aromatic-hydroxylase"/>
</dbReference>
<dbReference type="PANTHER" id="PTHR46865">
    <property type="entry name" value="OXIDOREDUCTASE-RELATED"/>
    <property type="match status" value="1"/>
</dbReference>
<dbReference type="InterPro" id="IPR036188">
    <property type="entry name" value="FAD/NAD-bd_sf"/>
</dbReference>
<dbReference type="RefSeq" id="WP_092887453.1">
    <property type="nucleotide sequence ID" value="NZ_FOOI01000016.1"/>
</dbReference>
<dbReference type="EMBL" id="JACBZA010000001">
    <property type="protein sequence ID" value="NYH81987.1"/>
    <property type="molecule type" value="Genomic_DNA"/>
</dbReference>
<sequence length="435" mass="47321">MTNEQQPQHRRTIPTVQTTPTRKTPKTENRTVLISGAGIAGPALAYWLRKYGFRPTIVERAPALREGGYAVDFRGEAHLSVLERMGILAGVRAAQTHMGAMAYVNSAGREVSRMPADVFSGDLEILRGDLGRILHDATKERTEYVFGDSIAALAEDADGVTVSFERGEPRRFDLVVGADGVHSTVRSLAFGPEDAYVHPTGLYSAIFTTPNHLGLDHAGRAYLTPGRLVAVYSARNNTEAKAVFYFAAPDAPGHDRHDRAEQQRIVSRAYAGNGWETERLLAAMPSAADFWFDSISAVRMDSWSRGRVALLGDAAWCPTPLSGMGTGLAVVGAYVLAGELAAADGDHLVAFARYQEVMDEYVRGCAKQADGVANWMVPGNRFMAWFVHQNYRLLPYVPWKGRIAASIRRTANAIDLADYGPRGSALAERDGPGGR</sequence>
<feature type="region of interest" description="Disordered" evidence="1">
    <location>
        <begin position="1"/>
        <end position="28"/>
    </location>
</feature>
<gene>
    <name evidence="3" type="ORF">FHR37_000838</name>
    <name evidence="4" type="ORF">SAMN05421678_11699</name>
</gene>
<dbReference type="Pfam" id="PF01494">
    <property type="entry name" value="FAD_binding_3"/>
    <property type="match status" value="1"/>
</dbReference>
<dbReference type="Proteomes" id="UP000199052">
    <property type="component" value="Unassembled WGS sequence"/>
</dbReference>
<reference evidence="3 6" key="2">
    <citation type="submission" date="2020-07" db="EMBL/GenBank/DDBJ databases">
        <title>Sequencing the genomes of 1000 actinobacteria strains.</title>
        <authorList>
            <person name="Klenk H.-P."/>
        </authorList>
    </citation>
    <scope>NUCLEOTIDE SEQUENCE [LARGE SCALE GENOMIC DNA]</scope>
    <source>
        <strain evidence="3 6">DSM 45117</strain>
    </source>
</reference>
<organism evidence="4 5">
    <name type="scientific">Actinopolymorpha cephalotaxi</name>
    <dbReference type="NCBI Taxonomy" id="504797"/>
    <lineage>
        <taxon>Bacteria</taxon>
        <taxon>Bacillati</taxon>
        <taxon>Actinomycetota</taxon>
        <taxon>Actinomycetes</taxon>
        <taxon>Propionibacteriales</taxon>
        <taxon>Actinopolymorphaceae</taxon>
        <taxon>Actinopolymorpha</taxon>
    </lineage>
</organism>
<evidence type="ECO:0000313" key="6">
    <source>
        <dbReference type="Proteomes" id="UP000533017"/>
    </source>
</evidence>